<accession>A0A1E3PJ48</accession>
<sequence length="550" mass="62625">MKVCLQGISDVDGDTIRLKIEHNFLKEDAPPFTPIVGSYLIAHNLKVISNGNSVLLETTAVSRLVYFSEKICFFHGPDYLVGRPVDFTEIHMNQVTSEEAKLWVWIRRTPLALKKPLTITKLNCFADMSEFLNDIKYHTELKFVELDPEKEVDGNIKRRKVYSEWRTTLFPIYYLKNEAISVRSGYTTFGIIRRVVMTGDGNMFICLADPSFPENEIVLSLTVNDFGPGSLGSTSYQEGDLVVVDITRLIKGQANESNNELFNDYCQNENGSKEKTIYYSVNGNKLFTKWNTTIYHMKPPYSYNSWYGLRGVKSFSTSPKLVEPVKRLALQQVITKLQNVYTPLSLNYRNPMFSICVRILAWPKNLNAHDITLAVTDYTANPLFPQYSTLVEKKVANMQPYGIISLFIPGDLKYEVFHEKVKEAECIIFDSVEIIQSQNGNGLFYMKINPNLCHKTGDFCRPAPKGSIPYQSYCKQRDNFHLENQIPNTQALDNVPSNASDPILPIENKKSTMITNFDDDEDDDDIPPKPIQYVASNQNLENSPPTILTP</sequence>
<name>A0A1E3PJ48_9ASCO</name>
<organism evidence="1 2">
    <name type="scientific">Nadsonia fulvescens var. elongata DSM 6958</name>
    <dbReference type="NCBI Taxonomy" id="857566"/>
    <lineage>
        <taxon>Eukaryota</taxon>
        <taxon>Fungi</taxon>
        <taxon>Dikarya</taxon>
        <taxon>Ascomycota</taxon>
        <taxon>Saccharomycotina</taxon>
        <taxon>Dipodascomycetes</taxon>
        <taxon>Dipodascales</taxon>
        <taxon>Dipodascales incertae sedis</taxon>
        <taxon>Nadsonia</taxon>
    </lineage>
</organism>
<dbReference type="AlphaFoldDB" id="A0A1E3PJ48"/>
<evidence type="ECO:0000313" key="2">
    <source>
        <dbReference type="Proteomes" id="UP000095009"/>
    </source>
</evidence>
<keyword evidence="2" id="KW-1185">Reference proteome</keyword>
<feature type="non-terminal residue" evidence="1">
    <location>
        <position position="550"/>
    </location>
</feature>
<protein>
    <submittedName>
        <fullName evidence="1">Uncharacterized protein</fullName>
    </submittedName>
</protein>
<dbReference type="Proteomes" id="UP000095009">
    <property type="component" value="Unassembled WGS sequence"/>
</dbReference>
<evidence type="ECO:0000313" key="1">
    <source>
        <dbReference type="EMBL" id="ODQ65476.1"/>
    </source>
</evidence>
<gene>
    <name evidence="1" type="ORF">NADFUDRAFT_83434</name>
</gene>
<reference evidence="1 2" key="1">
    <citation type="journal article" date="2016" name="Proc. Natl. Acad. Sci. U.S.A.">
        <title>Comparative genomics of biotechnologically important yeasts.</title>
        <authorList>
            <person name="Riley R."/>
            <person name="Haridas S."/>
            <person name="Wolfe K.H."/>
            <person name="Lopes M.R."/>
            <person name="Hittinger C.T."/>
            <person name="Goeker M."/>
            <person name="Salamov A.A."/>
            <person name="Wisecaver J.H."/>
            <person name="Long T.M."/>
            <person name="Calvey C.H."/>
            <person name="Aerts A.L."/>
            <person name="Barry K.W."/>
            <person name="Choi C."/>
            <person name="Clum A."/>
            <person name="Coughlan A.Y."/>
            <person name="Deshpande S."/>
            <person name="Douglass A.P."/>
            <person name="Hanson S.J."/>
            <person name="Klenk H.-P."/>
            <person name="LaButti K.M."/>
            <person name="Lapidus A."/>
            <person name="Lindquist E.A."/>
            <person name="Lipzen A.M."/>
            <person name="Meier-Kolthoff J.P."/>
            <person name="Ohm R.A."/>
            <person name="Otillar R.P."/>
            <person name="Pangilinan J.L."/>
            <person name="Peng Y."/>
            <person name="Rokas A."/>
            <person name="Rosa C.A."/>
            <person name="Scheuner C."/>
            <person name="Sibirny A.A."/>
            <person name="Slot J.C."/>
            <person name="Stielow J.B."/>
            <person name="Sun H."/>
            <person name="Kurtzman C.P."/>
            <person name="Blackwell M."/>
            <person name="Grigoriev I.V."/>
            <person name="Jeffries T.W."/>
        </authorList>
    </citation>
    <scope>NUCLEOTIDE SEQUENCE [LARGE SCALE GENOMIC DNA]</scope>
    <source>
        <strain evidence="1 2">DSM 6958</strain>
    </source>
</reference>
<dbReference type="EMBL" id="KV454410">
    <property type="protein sequence ID" value="ODQ65476.1"/>
    <property type="molecule type" value="Genomic_DNA"/>
</dbReference>
<proteinExistence type="predicted"/>